<dbReference type="InterPro" id="IPR027417">
    <property type="entry name" value="P-loop_NTPase"/>
</dbReference>
<evidence type="ECO:0000313" key="4">
    <source>
        <dbReference type="Proteomes" id="UP000433876"/>
    </source>
</evidence>
<evidence type="ECO:0000313" key="3">
    <source>
        <dbReference type="EMBL" id="KAA8635456.1"/>
    </source>
</evidence>
<dbReference type="EMBL" id="NMPR01000012">
    <property type="protein sequence ID" value="KAA8635456.1"/>
    <property type="molecule type" value="Genomic_DNA"/>
</dbReference>
<proteinExistence type="predicted"/>
<dbReference type="Gene3D" id="3.40.50.300">
    <property type="entry name" value="P-loop containing nucleotide triphosphate hydrolases"/>
    <property type="match status" value="1"/>
</dbReference>
<reference evidence="3 4" key="1">
    <citation type="submission" date="2017-07" db="EMBL/GenBank/DDBJ databases">
        <title>Genome sequence of the Sordaria macrospora wild type strain R19027.</title>
        <authorList>
            <person name="Nowrousian M."/>
            <person name="Teichert I."/>
            <person name="Kueck U."/>
        </authorList>
    </citation>
    <scope>NUCLEOTIDE SEQUENCE [LARGE SCALE GENOMIC DNA]</scope>
    <source>
        <strain evidence="3 4">R19027</strain>
        <tissue evidence="3">Mycelium</tissue>
    </source>
</reference>
<evidence type="ECO:0000259" key="2">
    <source>
        <dbReference type="Pfam" id="PF24883"/>
    </source>
</evidence>
<dbReference type="VEuPathDB" id="FungiDB:SMAC_00551"/>
<organism evidence="3 4">
    <name type="scientific">Sordaria macrospora</name>
    <dbReference type="NCBI Taxonomy" id="5147"/>
    <lineage>
        <taxon>Eukaryota</taxon>
        <taxon>Fungi</taxon>
        <taxon>Dikarya</taxon>
        <taxon>Ascomycota</taxon>
        <taxon>Pezizomycotina</taxon>
        <taxon>Sordariomycetes</taxon>
        <taxon>Sordariomycetidae</taxon>
        <taxon>Sordariales</taxon>
        <taxon>Sordariaceae</taxon>
        <taxon>Sordaria</taxon>
    </lineage>
</organism>
<dbReference type="Pfam" id="PF24883">
    <property type="entry name" value="NPHP3_N"/>
    <property type="match status" value="1"/>
</dbReference>
<accession>A0A8S9A1U5</accession>
<keyword evidence="1" id="KW-0677">Repeat</keyword>
<sequence>MDALGILSVAAAVVQFADFGTRVLQESINVYTGISLAQARIVEIAKISNELTQLTYAIDHKMAPLSQSARPLTIIEMQLLEQCRRCKAAGEEVLHCISIIRGHGVSKVNLNQRDMGPLDWQNDSKLGSFRTALSLVWKEEEIEKLERKLIDVKSGLMSAMISHIWERFTRAEECGSPTHMGVNEPTTRGSLVQQLRSESQQNALAAIIGEKSSLDQQHNAQDDPLPPILQVDDASCTQFLLSSLRFVSLENRAKAIPVAYQNTYNWIFENPPQSQDGSTAVCSDFTTWLENDSKNVYWITGKPGSGKSTMMRHLIHHPRTREHLRIWSLKAPVHVISFYSWNAGEDDLQRSQEGLLRTLLYQIIEAVPEVALKILPSRWAMLKLFGEDAVRKMPEWKLPELYEAITSLDLGSVDENFKFAIFVDGLDEFDGDYDDLIDLMRVLRNRSGIKLCVSSRPWNEFRDAFCECPQLRMEKLTERDMATFVRGSFQTRPSFRDLSAALPSEAEDLIQQITRKAEGIFLWVAIVTRLVLEGLREGDLLADLKLKLEDLPSDLSDLYSSLWRGIKPQYKKDGARLLSIFETFHRELKFTGPRHLTAERLWFADDGHRGMKREQIIGNLTRRLTSRTRDLLEISVSGVVEYLHRTARDWMRTYWDLIAAEVPKDFDPHLGLVLAISSTSSDPTNWGFNRARETFVPWFRYYDKSWKMIAQCFYHASRMTVRNEKNCKRLSEALDDLAETLALVGSSQTRNCPLPYWAGLKRDPPRVYGMVSLAAEFGVLHYVRVKVMSGQSSNQYLKVMGDDDDILWRLINGPVEFTFAREFEHLIQEAKKLTGNDTHHDISPLADKPSLKQAVNRIRGTVSVACSPQDRYLLAQDILQKMKETPREFPGFEKQLRALYKEVTSDTNGESSNLLLASQITVAKPADEKNNDRPNVEKSMEYGKAIEKLLESYGVVGPIRARIRRWSTWLSNGSSKSGGSALELDQPWSVNQSETASVYDSPSQASFGSSI</sequence>
<dbReference type="OMA" id="MQDRREW"/>
<dbReference type="Proteomes" id="UP000433876">
    <property type="component" value="Unassembled WGS sequence"/>
</dbReference>
<protein>
    <recommendedName>
        <fullName evidence="2">Nephrocystin 3-like N-terminal domain-containing protein</fullName>
    </recommendedName>
</protein>
<dbReference type="InterPro" id="IPR056884">
    <property type="entry name" value="NPHP3-like_N"/>
</dbReference>
<evidence type="ECO:0000256" key="1">
    <source>
        <dbReference type="ARBA" id="ARBA00022737"/>
    </source>
</evidence>
<dbReference type="PANTHER" id="PTHR10039">
    <property type="entry name" value="AMELOGENIN"/>
    <property type="match status" value="1"/>
</dbReference>
<dbReference type="PANTHER" id="PTHR10039:SF5">
    <property type="entry name" value="NACHT DOMAIN-CONTAINING PROTEIN"/>
    <property type="match status" value="1"/>
</dbReference>
<gene>
    <name evidence="3" type="ORF">SMACR_00551</name>
</gene>
<name>A0A8S9A1U5_SORMA</name>
<feature type="domain" description="Nephrocystin 3-like N-terminal" evidence="2">
    <location>
        <begin position="283"/>
        <end position="456"/>
    </location>
</feature>
<dbReference type="AlphaFoldDB" id="A0A8S9A1U5"/>
<dbReference type="SUPFAM" id="SSF52540">
    <property type="entry name" value="P-loop containing nucleoside triphosphate hydrolases"/>
    <property type="match status" value="1"/>
</dbReference>
<comment type="caution">
    <text evidence="3">The sequence shown here is derived from an EMBL/GenBank/DDBJ whole genome shotgun (WGS) entry which is preliminary data.</text>
</comment>